<dbReference type="Proteomes" id="UP001497497">
    <property type="component" value="Unassembled WGS sequence"/>
</dbReference>
<dbReference type="AlphaFoldDB" id="A0AAV2I9D3"/>
<keyword evidence="2" id="KW-0812">Transmembrane</keyword>
<accession>A0AAV2I9D3</accession>
<gene>
    <name evidence="3" type="ORF">GSLYS_00016862001</name>
</gene>
<comment type="caution">
    <text evidence="3">The sequence shown here is derived from an EMBL/GenBank/DDBJ whole genome shotgun (WGS) entry which is preliminary data.</text>
</comment>
<proteinExistence type="predicted"/>
<evidence type="ECO:0000313" key="3">
    <source>
        <dbReference type="EMBL" id="CAL1543328.1"/>
    </source>
</evidence>
<feature type="compositionally biased region" description="Acidic residues" evidence="1">
    <location>
        <begin position="161"/>
        <end position="190"/>
    </location>
</feature>
<name>A0AAV2I9D3_LYMST</name>
<dbReference type="EMBL" id="CAXITT010000541">
    <property type="protein sequence ID" value="CAL1543328.1"/>
    <property type="molecule type" value="Genomic_DNA"/>
</dbReference>
<organism evidence="3 4">
    <name type="scientific">Lymnaea stagnalis</name>
    <name type="common">Great pond snail</name>
    <name type="synonym">Helix stagnalis</name>
    <dbReference type="NCBI Taxonomy" id="6523"/>
    <lineage>
        <taxon>Eukaryota</taxon>
        <taxon>Metazoa</taxon>
        <taxon>Spiralia</taxon>
        <taxon>Lophotrochozoa</taxon>
        <taxon>Mollusca</taxon>
        <taxon>Gastropoda</taxon>
        <taxon>Heterobranchia</taxon>
        <taxon>Euthyneura</taxon>
        <taxon>Panpulmonata</taxon>
        <taxon>Hygrophila</taxon>
        <taxon>Lymnaeoidea</taxon>
        <taxon>Lymnaeidae</taxon>
        <taxon>Lymnaea</taxon>
    </lineage>
</organism>
<feature type="non-terminal residue" evidence="3">
    <location>
        <position position="1"/>
    </location>
</feature>
<evidence type="ECO:0000256" key="2">
    <source>
        <dbReference type="SAM" id="Phobius"/>
    </source>
</evidence>
<feature type="compositionally biased region" description="Acidic residues" evidence="1">
    <location>
        <begin position="108"/>
        <end position="154"/>
    </location>
</feature>
<reference evidence="3 4" key="1">
    <citation type="submission" date="2024-04" db="EMBL/GenBank/DDBJ databases">
        <authorList>
            <consortium name="Genoscope - CEA"/>
            <person name="William W."/>
        </authorList>
    </citation>
    <scope>NUCLEOTIDE SEQUENCE [LARGE SCALE GENOMIC DNA]</scope>
</reference>
<sequence length="226" mass="26778">HSVSQHFCVKRIVSYRTEMAIAIKCLSFVALLAGAVVLSNGAALARRERGATQEPDDNAWSQVPNEWWEEVVKQAAQESDSGTNAWHRVTDPEVWADEDDLEKRNEEPENYEYYEEGDSEDTTDEPEYYEYYEYYEEGDSEDTTDEPEYYEEGDVEKRDDEPENYEYYEYYEDGDSEDTTDEPEYYEEGDVEKRDDEPEYYEYYEEGDSEDTNDEPEYYEEGDVEK</sequence>
<keyword evidence="4" id="KW-1185">Reference proteome</keyword>
<feature type="compositionally biased region" description="Acidic residues" evidence="1">
    <location>
        <begin position="197"/>
        <end position="226"/>
    </location>
</feature>
<evidence type="ECO:0000313" key="4">
    <source>
        <dbReference type="Proteomes" id="UP001497497"/>
    </source>
</evidence>
<evidence type="ECO:0000256" key="1">
    <source>
        <dbReference type="SAM" id="MobiDB-lite"/>
    </source>
</evidence>
<protein>
    <submittedName>
        <fullName evidence="3">Uncharacterized protein</fullName>
    </submittedName>
</protein>
<feature type="non-terminal residue" evidence="3">
    <location>
        <position position="226"/>
    </location>
</feature>
<keyword evidence="2" id="KW-1133">Transmembrane helix</keyword>
<feature type="transmembrane region" description="Helical" evidence="2">
    <location>
        <begin position="21"/>
        <end position="45"/>
    </location>
</feature>
<keyword evidence="2" id="KW-0472">Membrane</keyword>
<feature type="region of interest" description="Disordered" evidence="1">
    <location>
        <begin position="77"/>
        <end position="226"/>
    </location>
</feature>